<proteinExistence type="predicted"/>
<accession>A0A1E7FTX9</accession>
<dbReference type="InParanoid" id="A0A1E7FTX9"/>
<dbReference type="Proteomes" id="UP000095751">
    <property type="component" value="Unassembled WGS sequence"/>
</dbReference>
<organism evidence="2 3">
    <name type="scientific">Fragilariopsis cylindrus CCMP1102</name>
    <dbReference type="NCBI Taxonomy" id="635003"/>
    <lineage>
        <taxon>Eukaryota</taxon>
        <taxon>Sar</taxon>
        <taxon>Stramenopiles</taxon>
        <taxon>Ochrophyta</taxon>
        <taxon>Bacillariophyta</taxon>
        <taxon>Bacillariophyceae</taxon>
        <taxon>Bacillariophycidae</taxon>
        <taxon>Bacillariales</taxon>
        <taxon>Bacillariaceae</taxon>
        <taxon>Fragilariopsis</taxon>
    </lineage>
</organism>
<feature type="signal peptide" evidence="1">
    <location>
        <begin position="1"/>
        <end position="21"/>
    </location>
</feature>
<sequence length="241" mass="25624">MRLSLFFVSFVELLLVAASQTSPPVPCAPLIDYLEPISRRNLDTFLGGGAIPDDGPIFFDIPSLQLPAFPISPQVKLCIENITIPTSVGGSDCGDSHPCWLVTGILPITDTDPKEDSCACVASEFAAGLVNNSVTRGARCNTGGTSCPDVDNGRTITLPHNDNNYGTVQVNICPKSDKNCDVCGRGGQHPQVKIGMQWITTAEQCSDPPWPPFTSAGSTMRIARLTTMVAGVYILVLSSIL</sequence>
<feature type="chain" id="PRO_5009193596" evidence="1">
    <location>
        <begin position="22"/>
        <end position="241"/>
    </location>
</feature>
<evidence type="ECO:0000313" key="2">
    <source>
        <dbReference type="EMBL" id="OEU21612.1"/>
    </source>
</evidence>
<dbReference type="KEGG" id="fcy:FRACYDRAFT_235238"/>
<protein>
    <submittedName>
        <fullName evidence="2">Uncharacterized protein</fullName>
    </submittedName>
</protein>
<keyword evidence="1" id="KW-0732">Signal</keyword>
<dbReference type="EMBL" id="KV784354">
    <property type="protein sequence ID" value="OEU21612.1"/>
    <property type="molecule type" value="Genomic_DNA"/>
</dbReference>
<gene>
    <name evidence="2" type="ORF">FRACYDRAFT_235238</name>
</gene>
<name>A0A1E7FTX9_9STRA</name>
<keyword evidence="3" id="KW-1185">Reference proteome</keyword>
<evidence type="ECO:0000256" key="1">
    <source>
        <dbReference type="SAM" id="SignalP"/>
    </source>
</evidence>
<reference evidence="2 3" key="1">
    <citation type="submission" date="2016-09" db="EMBL/GenBank/DDBJ databases">
        <title>Extensive genetic diversity and differential bi-allelic expression allows diatom success in the polar Southern Ocean.</title>
        <authorList>
            <consortium name="DOE Joint Genome Institute"/>
            <person name="Mock T."/>
            <person name="Otillar R.P."/>
            <person name="Strauss J."/>
            <person name="Dupont C."/>
            <person name="Frickenhaus S."/>
            <person name="Maumus F."/>
            <person name="Mcmullan M."/>
            <person name="Sanges R."/>
            <person name="Schmutz J."/>
            <person name="Toseland A."/>
            <person name="Valas R."/>
            <person name="Veluchamy A."/>
            <person name="Ward B.J."/>
            <person name="Allen A."/>
            <person name="Barry K."/>
            <person name="Falciatore A."/>
            <person name="Ferrante M."/>
            <person name="Fortunato A.E."/>
            <person name="Gloeckner G."/>
            <person name="Gruber A."/>
            <person name="Hipkin R."/>
            <person name="Janech M."/>
            <person name="Kroth P."/>
            <person name="Leese F."/>
            <person name="Lindquist E."/>
            <person name="Lyon B.R."/>
            <person name="Martin J."/>
            <person name="Mayer C."/>
            <person name="Parker M."/>
            <person name="Quesneville H."/>
            <person name="Raymond J."/>
            <person name="Uhlig C."/>
            <person name="Valentin K.U."/>
            <person name="Worden A.Z."/>
            <person name="Armbrust E.V."/>
            <person name="Bowler C."/>
            <person name="Green B."/>
            <person name="Moulton V."/>
            <person name="Van Oosterhout C."/>
            <person name="Grigoriev I."/>
        </authorList>
    </citation>
    <scope>NUCLEOTIDE SEQUENCE [LARGE SCALE GENOMIC DNA]</scope>
    <source>
        <strain evidence="2 3">CCMP1102</strain>
    </source>
</reference>
<dbReference type="AlphaFoldDB" id="A0A1E7FTX9"/>
<evidence type="ECO:0000313" key="3">
    <source>
        <dbReference type="Proteomes" id="UP000095751"/>
    </source>
</evidence>